<feature type="compositionally biased region" description="Low complexity" evidence="1">
    <location>
        <begin position="1"/>
        <end position="19"/>
    </location>
</feature>
<comment type="caution">
    <text evidence="2">The sequence shown here is derived from an EMBL/GenBank/DDBJ whole genome shotgun (WGS) entry which is preliminary data.</text>
</comment>
<organism evidence="2 3">
    <name type="scientific">Paractinoplanes rhizophilus</name>
    <dbReference type="NCBI Taxonomy" id="1416877"/>
    <lineage>
        <taxon>Bacteria</taxon>
        <taxon>Bacillati</taxon>
        <taxon>Actinomycetota</taxon>
        <taxon>Actinomycetes</taxon>
        <taxon>Micromonosporales</taxon>
        <taxon>Micromonosporaceae</taxon>
        <taxon>Paractinoplanes</taxon>
    </lineage>
</organism>
<name>A0ABW2I253_9ACTN</name>
<evidence type="ECO:0000313" key="2">
    <source>
        <dbReference type="EMBL" id="MFC7278932.1"/>
    </source>
</evidence>
<sequence>MSASPSGAGATSGTTASNAETITGTVEAGVEPNCRLIKDDAGSHLLFFDDSSLKAEAPVGRKVTVTGRSEPKMMSTCQQGIPFIVSAVRPA</sequence>
<dbReference type="Proteomes" id="UP001596548">
    <property type="component" value="Unassembled WGS sequence"/>
</dbReference>
<evidence type="ECO:0000313" key="3">
    <source>
        <dbReference type="Proteomes" id="UP001596548"/>
    </source>
</evidence>
<dbReference type="EMBL" id="JBHTBJ010000040">
    <property type="protein sequence ID" value="MFC7278932.1"/>
    <property type="molecule type" value="Genomic_DNA"/>
</dbReference>
<evidence type="ECO:0000256" key="1">
    <source>
        <dbReference type="SAM" id="MobiDB-lite"/>
    </source>
</evidence>
<gene>
    <name evidence="2" type="ORF">ACFQS1_33630</name>
</gene>
<dbReference type="RefSeq" id="WP_378976047.1">
    <property type="nucleotide sequence ID" value="NZ_JBHTBJ010000040.1"/>
</dbReference>
<accession>A0ABW2I253</accession>
<feature type="region of interest" description="Disordered" evidence="1">
    <location>
        <begin position="1"/>
        <end position="24"/>
    </location>
</feature>
<protein>
    <submittedName>
        <fullName evidence="2">Uncharacterized protein</fullName>
    </submittedName>
</protein>
<keyword evidence="3" id="KW-1185">Reference proteome</keyword>
<proteinExistence type="predicted"/>
<reference evidence="3" key="1">
    <citation type="journal article" date="2019" name="Int. J. Syst. Evol. Microbiol.">
        <title>The Global Catalogue of Microorganisms (GCM) 10K type strain sequencing project: providing services to taxonomists for standard genome sequencing and annotation.</title>
        <authorList>
            <consortium name="The Broad Institute Genomics Platform"/>
            <consortium name="The Broad Institute Genome Sequencing Center for Infectious Disease"/>
            <person name="Wu L."/>
            <person name="Ma J."/>
        </authorList>
    </citation>
    <scope>NUCLEOTIDE SEQUENCE [LARGE SCALE GENOMIC DNA]</scope>
    <source>
        <strain evidence="3">XZYJT-10</strain>
    </source>
</reference>